<dbReference type="Proteomes" id="UP000733379">
    <property type="component" value="Unassembled WGS sequence"/>
</dbReference>
<evidence type="ECO:0000259" key="1">
    <source>
        <dbReference type="Pfam" id="PF13649"/>
    </source>
</evidence>
<keyword evidence="2" id="KW-0489">Methyltransferase</keyword>
<dbReference type="CDD" id="cd02440">
    <property type="entry name" value="AdoMet_MTases"/>
    <property type="match status" value="1"/>
</dbReference>
<dbReference type="InterPro" id="IPR029063">
    <property type="entry name" value="SAM-dependent_MTases_sf"/>
</dbReference>
<dbReference type="RefSeq" id="WP_215923507.1">
    <property type="nucleotide sequence ID" value="NZ_JAHKNI010000021.1"/>
</dbReference>
<dbReference type="EMBL" id="JAHKNI010000021">
    <property type="protein sequence ID" value="MBU3067430.1"/>
    <property type="molecule type" value="Genomic_DNA"/>
</dbReference>
<dbReference type="PANTHER" id="PTHR43591">
    <property type="entry name" value="METHYLTRANSFERASE"/>
    <property type="match status" value="1"/>
</dbReference>
<dbReference type="Pfam" id="PF13649">
    <property type="entry name" value="Methyltransf_25"/>
    <property type="match status" value="1"/>
</dbReference>
<keyword evidence="2" id="KW-0808">Transferase</keyword>
<dbReference type="PANTHER" id="PTHR43591:SF24">
    <property type="entry name" value="2-METHOXY-6-POLYPRENYL-1,4-BENZOQUINOL METHYLASE, MITOCHONDRIAL"/>
    <property type="match status" value="1"/>
</dbReference>
<reference evidence="2 3" key="1">
    <citation type="submission" date="2021-06" db="EMBL/GenBank/DDBJ databases">
        <title>Actinomycetes sequencing.</title>
        <authorList>
            <person name="Shan Q."/>
        </authorList>
    </citation>
    <scope>NUCLEOTIDE SEQUENCE [LARGE SCALE GENOMIC DNA]</scope>
    <source>
        <strain evidence="2 3">NEAU-G5</strain>
    </source>
</reference>
<evidence type="ECO:0000313" key="3">
    <source>
        <dbReference type="Proteomes" id="UP000733379"/>
    </source>
</evidence>
<protein>
    <submittedName>
        <fullName evidence="2">Methyltransferase domain-containing protein</fullName>
    </submittedName>
</protein>
<keyword evidence="3" id="KW-1185">Reference proteome</keyword>
<dbReference type="InterPro" id="IPR041698">
    <property type="entry name" value="Methyltransf_25"/>
</dbReference>
<evidence type="ECO:0000313" key="2">
    <source>
        <dbReference type="EMBL" id="MBU3067430.1"/>
    </source>
</evidence>
<accession>A0ABS6BAW9</accession>
<gene>
    <name evidence="2" type="ORF">KO481_38645</name>
</gene>
<proteinExistence type="predicted"/>
<feature type="domain" description="Methyltransferase" evidence="1">
    <location>
        <begin position="63"/>
        <end position="156"/>
    </location>
</feature>
<dbReference type="Gene3D" id="3.40.50.150">
    <property type="entry name" value="Vaccinia Virus protein VP39"/>
    <property type="match status" value="1"/>
</dbReference>
<organism evidence="2 3">
    <name type="scientific">Nocardia albiluteola</name>
    <dbReference type="NCBI Taxonomy" id="2842303"/>
    <lineage>
        <taxon>Bacteria</taxon>
        <taxon>Bacillati</taxon>
        <taxon>Actinomycetota</taxon>
        <taxon>Actinomycetes</taxon>
        <taxon>Mycobacteriales</taxon>
        <taxon>Nocardiaceae</taxon>
        <taxon>Nocardia</taxon>
    </lineage>
</organism>
<name>A0ABS6BAW9_9NOCA</name>
<dbReference type="SUPFAM" id="SSF53335">
    <property type="entry name" value="S-adenosyl-L-methionine-dependent methyltransferases"/>
    <property type="match status" value="1"/>
</dbReference>
<dbReference type="GO" id="GO:0032259">
    <property type="term" value="P:methylation"/>
    <property type="evidence" value="ECO:0007669"/>
    <property type="project" value="UniProtKB-KW"/>
</dbReference>
<dbReference type="GO" id="GO:0008168">
    <property type="term" value="F:methyltransferase activity"/>
    <property type="evidence" value="ECO:0007669"/>
    <property type="project" value="UniProtKB-KW"/>
</dbReference>
<comment type="caution">
    <text evidence="2">The sequence shown here is derived from an EMBL/GenBank/DDBJ whole genome shotgun (WGS) entry which is preliminary data.</text>
</comment>
<sequence>MRTKTTLLALAGTGAVAGAAYLWFGDRAPYPYSQRWMLDLPLPGLTTARLARVLDPRPGERMLEIGPGTGLHTMAMADRLGPAGRLDVLDIQQEMLDHVDRRARHLGTIVPNLGDARELPFDSGTFDAIYMVTVLGEIGNTTTVLREAARALKPGGRLVIGEFFDPHWIPLGRLRDHAAAAHLHIDDRIGPTTAYLARLRPCSHGTCATESYHHDRGRR</sequence>